<dbReference type="Proteomes" id="UP001152795">
    <property type="component" value="Unassembled WGS sequence"/>
</dbReference>
<gene>
    <name evidence="1" type="ORF">PACLA_8A012990</name>
</gene>
<comment type="caution">
    <text evidence="1">The sequence shown here is derived from an EMBL/GenBank/DDBJ whole genome shotgun (WGS) entry which is preliminary data.</text>
</comment>
<dbReference type="EMBL" id="CACRXK020004464">
    <property type="protein sequence ID" value="CAB4002836.1"/>
    <property type="molecule type" value="Genomic_DNA"/>
</dbReference>
<reference evidence="1" key="1">
    <citation type="submission" date="2020-04" db="EMBL/GenBank/DDBJ databases">
        <authorList>
            <person name="Alioto T."/>
            <person name="Alioto T."/>
            <person name="Gomez Garrido J."/>
        </authorList>
    </citation>
    <scope>NUCLEOTIDE SEQUENCE</scope>
    <source>
        <strain evidence="1">A484AB</strain>
    </source>
</reference>
<sequence>MMLKEKEQLNQDLIKQKKQLADYMSSPVELTPLFATWVPGDVKVCALVVIIEDIEKRETKMELIVNLKNVFVGFHYSGQEKLHPEFKVEKREDSRGGKKIEKGANKHDLWQQQQILPKIPT</sequence>
<organism evidence="1 2">
    <name type="scientific">Paramuricea clavata</name>
    <name type="common">Red gorgonian</name>
    <name type="synonym">Violescent sea-whip</name>
    <dbReference type="NCBI Taxonomy" id="317549"/>
    <lineage>
        <taxon>Eukaryota</taxon>
        <taxon>Metazoa</taxon>
        <taxon>Cnidaria</taxon>
        <taxon>Anthozoa</taxon>
        <taxon>Octocorallia</taxon>
        <taxon>Malacalcyonacea</taxon>
        <taxon>Plexauridae</taxon>
        <taxon>Paramuricea</taxon>
    </lineage>
</organism>
<evidence type="ECO:0000313" key="1">
    <source>
        <dbReference type="EMBL" id="CAB4002836.1"/>
    </source>
</evidence>
<accession>A0A6S7HEN7</accession>
<keyword evidence="2" id="KW-1185">Reference proteome</keyword>
<evidence type="ECO:0000313" key="2">
    <source>
        <dbReference type="Proteomes" id="UP001152795"/>
    </source>
</evidence>
<proteinExistence type="predicted"/>
<name>A0A6S7HEN7_PARCT</name>
<dbReference type="AlphaFoldDB" id="A0A6S7HEN7"/>
<protein>
    <submittedName>
        <fullName evidence="1">Uncharacterized protein</fullName>
    </submittedName>
</protein>